<evidence type="ECO:0000256" key="5">
    <source>
        <dbReference type="ARBA" id="ARBA00022829"/>
    </source>
</evidence>
<evidence type="ECO:0000256" key="10">
    <source>
        <dbReference type="SAM" id="MobiDB-lite"/>
    </source>
</evidence>
<evidence type="ECO:0000256" key="8">
    <source>
        <dbReference type="ARBA" id="ARBA00023328"/>
    </source>
</evidence>
<evidence type="ECO:0000256" key="7">
    <source>
        <dbReference type="ARBA" id="ARBA00023306"/>
    </source>
</evidence>
<comment type="similarity">
    <text evidence="2">Belongs to the shugoshin family.</text>
</comment>
<feature type="compositionally biased region" description="Polar residues" evidence="10">
    <location>
        <begin position="381"/>
        <end position="404"/>
    </location>
</feature>
<evidence type="ECO:0000313" key="11">
    <source>
        <dbReference type="EMBL" id="KAH0621626.1"/>
    </source>
</evidence>
<keyword evidence="4" id="KW-0132">Cell division</keyword>
<evidence type="ECO:0000256" key="2">
    <source>
        <dbReference type="ARBA" id="ARBA00010845"/>
    </source>
</evidence>
<feature type="region of interest" description="Disordered" evidence="10">
    <location>
        <begin position="297"/>
        <end position="319"/>
    </location>
</feature>
<feature type="compositionally biased region" description="Basic and acidic residues" evidence="10">
    <location>
        <begin position="429"/>
        <end position="442"/>
    </location>
</feature>
<evidence type="ECO:0000256" key="6">
    <source>
        <dbReference type="ARBA" id="ARBA00023054"/>
    </source>
</evidence>
<comment type="subcellular location">
    <subcellularLocation>
        <location evidence="1">Chromosome</location>
        <location evidence="1">Centromere</location>
    </subcellularLocation>
</comment>
<evidence type="ECO:0000256" key="4">
    <source>
        <dbReference type="ARBA" id="ARBA00022618"/>
    </source>
</evidence>
<sequence length="859" mass="97473">MENETIPEASSLHNFGVIKRRVREKKNGVLKVTKLNTSLASKIKTKMINNSSFLKTSLKHNNKALAVALSTEKENSQRLRKEKLILQEEVEELRLQNVLLRQKLHCLHIPKSLTIGRDQHNNFSQRSEISRHQIRSIGQHINESYSSENDGRKQDNNLFVYEVEDSVKQIPELSKETATKQIDSKLLLPEKMLKTNDTNKMETVFVTNIFSKENQTSVEELSSSSLMLDLNSATSIGDNEKHSKANNSPFPIHGYVTERKKQVMSCISNAPSSSDAIIEQKCMLHCSIGKVRNTSGMGNETAPNGISHSESCPQSNNEPACREKVCSMNEQKSEETTYDADMELTASELGEIVLIKSKAKEKNAKRVKAEKVSANLRKVTYSNSEKQINNNPKKSNENIQSNGKVKSIRSAESKKNLSPKIQLSQRNISQDRKLKNTSEHDVGGNSKNSNKNDRQPLLLDLECQQHTSNILQKENVKDIISEATESSCNQAPEQVSSVSINKVLLEHYCTESNISNVMATNEQSNVNEEIDTIASKINPSNHSEMENGQYFNSKGIRSKQCRSDCQTKHGQKTNTKSVYNNNEKIWNCNTARERSTQSLGFPKDQSNEEFSQGDKRKIFAKASRKTCIIYPNSHNDRRSSVKQQLQDENILPTNGNMTAENKQINSNVQNVTTLSFPKKDEKCVETFKKRINCTSNPSRKTYVLYSHDQDKNREKAISNHIETTIGFCKIPGSFPVLKNPETLQRNYQEKNNCNSTEKVDVFCEVSYNKMPVSDSGIKPLQELTNTNARSLSKPKKDLEEISTPPIRRRRATVCYKEPSIKRLAFHKYSEIYFSYNFVILKNISKYALHHTLQLLFMKA</sequence>
<comment type="caution">
    <text evidence="11">The sequence shown here is derived from an EMBL/GenBank/DDBJ whole genome shotgun (WGS) entry which is preliminary data.</text>
</comment>
<keyword evidence="3" id="KW-0158">Chromosome</keyword>
<protein>
    <recommendedName>
        <fullName evidence="13">Shugoshin 2</fullName>
    </recommendedName>
</protein>
<reference evidence="11 12" key="1">
    <citation type="journal article" date="2022" name="Gigascience">
        <title>A chromosome-level genome assembly and annotation of the desert horned lizard, Phrynosoma platyrhinos, provides insight into chromosomal rearrangements among reptiles.</title>
        <authorList>
            <person name="Koochekian N."/>
            <person name="Ascanio A."/>
            <person name="Farleigh K."/>
            <person name="Card D.C."/>
            <person name="Schield D.R."/>
            <person name="Castoe T.A."/>
            <person name="Jezkova T."/>
        </authorList>
    </citation>
    <scope>NUCLEOTIDE SEQUENCE [LARGE SCALE GENOMIC DNA]</scope>
    <source>
        <strain evidence="11">NK-2021</strain>
    </source>
</reference>
<keyword evidence="5" id="KW-0159">Chromosome partition</keyword>
<feature type="region of interest" description="Disordered" evidence="10">
    <location>
        <begin position="381"/>
        <end position="454"/>
    </location>
</feature>
<evidence type="ECO:0000313" key="12">
    <source>
        <dbReference type="Proteomes" id="UP000826234"/>
    </source>
</evidence>
<feature type="compositionally biased region" description="Polar residues" evidence="10">
    <location>
        <begin position="419"/>
        <end position="428"/>
    </location>
</feature>
<accession>A0ABQ7SW11</accession>
<name>A0ABQ7SW11_PHRPL</name>
<feature type="coiled-coil region" evidence="9">
    <location>
        <begin position="69"/>
        <end position="103"/>
    </location>
</feature>
<dbReference type="EMBL" id="JAIPUX010003289">
    <property type="protein sequence ID" value="KAH0621626.1"/>
    <property type="molecule type" value="Genomic_DNA"/>
</dbReference>
<evidence type="ECO:0000256" key="3">
    <source>
        <dbReference type="ARBA" id="ARBA00022454"/>
    </source>
</evidence>
<evidence type="ECO:0000256" key="9">
    <source>
        <dbReference type="SAM" id="Coils"/>
    </source>
</evidence>
<dbReference type="InterPro" id="IPR038889">
    <property type="entry name" value="Shugoshin1/2"/>
</dbReference>
<gene>
    <name evidence="11" type="ORF">JD844_023148</name>
</gene>
<feature type="compositionally biased region" description="Polar residues" evidence="10">
    <location>
        <begin position="297"/>
        <end position="318"/>
    </location>
</feature>
<evidence type="ECO:0008006" key="13">
    <source>
        <dbReference type="Google" id="ProtNLM"/>
    </source>
</evidence>
<dbReference type="Proteomes" id="UP000826234">
    <property type="component" value="Unassembled WGS sequence"/>
</dbReference>
<organism evidence="11 12">
    <name type="scientific">Phrynosoma platyrhinos</name>
    <name type="common">Desert horned lizard</name>
    <dbReference type="NCBI Taxonomy" id="52577"/>
    <lineage>
        <taxon>Eukaryota</taxon>
        <taxon>Metazoa</taxon>
        <taxon>Chordata</taxon>
        <taxon>Craniata</taxon>
        <taxon>Vertebrata</taxon>
        <taxon>Euteleostomi</taxon>
        <taxon>Lepidosauria</taxon>
        <taxon>Squamata</taxon>
        <taxon>Bifurcata</taxon>
        <taxon>Unidentata</taxon>
        <taxon>Episquamata</taxon>
        <taxon>Toxicofera</taxon>
        <taxon>Iguania</taxon>
        <taxon>Phrynosomatidae</taxon>
        <taxon>Phrynosomatinae</taxon>
        <taxon>Phrynosoma</taxon>
    </lineage>
</organism>
<keyword evidence="8" id="KW-0137">Centromere</keyword>
<evidence type="ECO:0000256" key="1">
    <source>
        <dbReference type="ARBA" id="ARBA00004584"/>
    </source>
</evidence>
<dbReference type="PANTHER" id="PTHR21577">
    <property type="entry name" value="SHUGOSHIN"/>
    <property type="match status" value="1"/>
</dbReference>
<dbReference type="PANTHER" id="PTHR21577:SF3">
    <property type="entry name" value="SHUGOSHIN 1-RELATED"/>
    <property type="match status" value="1"/>
</dbReference>
<proteinExistence type="inferred from homology"/>
<keyword evidence="7" id="KW-0131">Cell cycle</keyword>
<keyword evidence="6 9" id="KW-0175">Coiled coil</keyword>
<keyword evidence="12" id="KW-1185">Reference proteome</keyword>